<dbReference type="InterPro" id="IPR032675">
    <property type="entry name" value="LRR_dom_sf"/>
</dbReference>
<dbReference type="InterPro" id="IPR036770">
    <property type="entry name" value="Ankyrin_rpt-contain_sf"/>
</dbReference>
<accession>A0AAD2G6F4</accession>
<evidence type="ECO:0000313" key="2">
    <source>
        <dbReference type="Proteomes" id="UP001295423"/>
    </source>
</evidence>
<protein>
    <submittedName>
        <fullName evidence="1">Uncharacterized protein</fullName>
    </submittedName>
</protein>
<proteinExistence type="predicted"/>
<gene>
    <name evidence="1" type="ORF">CYCCA115_LOCUS20602</name>
</gene>
<dbReference type="Pfam" id="PF13306">
    <property type="entry name" value="LRR_5"/>
    <property type="match status" value="2"/>
</dbReference>
<name>A0AAD2G6F4_9STRA</name>
<keyword evidence="2" id="KW-1185">Reference proteome</keyword>
<evidence type="ECO:0000313" key="1">
    <source>
        <dbReference type="EMBL" id="CAJ1964377.1"/>
    </source>
</evidence>
<dbReference type="Proteomes" id="UP001295423">
    <property type="component" value="Unassembled WGS sequence"/>
</dbReference>
<dbReference type="Gene3D" id="3.80.10.10">
    <property type="entry name" value="Ribonuclease Inhibitor"/>
    <property type="match status" value="2"/>
</dbReference>
<dbReference type="InterPro" id="IPR026906">
    <property type="entry name" value="LRR_5"/>
</dbReference>
<reference evidence="1" key="1">
    <citation type="submission" date="2023-08" db="EMBL/GenBank/DDBJ databases">
        <authorList>
            <person name="Audoor S."/>
            <person name="Bilcke G."/>
        </authorList>
    </citation>
    <scope>NUCLEOTIDE SEQUENCE</scope>
</reference>
<dbReference type="EMBL" id="CAKOGP040002180">
    <property type="protein sequence ID" value="CAJ1964377.1"/>
    <property type="molecule type" value="Genomic_DNA"/>
</dbReference>
<comment type="caution">
    <text evidence="1">The sequence shown here is derived from an EMBL/GenBank/DDBJ whole genome shotgun (WGS) entry which is preliminary data.</text>
</comment>
<dbReference type="PANTHER" id="PTHR45661">
    <property type="entry name" value="SURFACE ANTIGEN"/>
    <property type="match status" value="1"/>
</dbReference>
<dbReference type="InterPro" id="IPR053139">
    <property type="entry name" value="Surface_bspA-like"/>
</dbReference>
<dbReference type="AlphaFoldDB" id="A0AAD2G6F4"/>
<dbReference type="PANTHER" id="PTHR45661:SF3">
    <property type="entry name" value="IG-LIKE DOMAIN-CONTAINING PROTEIN"/>
    <property type="match status" value="1"/>
</dbReference>
<dbReference type="SUPFAM" id="SSF52058">
    <property type="entry name" value="L domain-like"/>
    <property type="match status" value="1"/>
</dbReference>
<dbReference type="SUPFAM" id="SSF48403">
    <property type="entry name" value="Ankyrin repeat"/>
    <property type="match status" value="1"/>
</dbReference>
<sequence length="562" mass="63529">MTACLDFDPNSVFVFTAATTKDQVPRNVRFVLVDGSVRVLPDDIFRDCESLEEVTFEECTHTIGKSAFLACVSLSKVKLPSTLREILESAFECCYNLTSIDLPVGLKVIEESVFEESGLRHLKVPATVEIIEYRAFHYCKHLVSIVLPPSLEVIESDLFSLCFRLEDIEIPRTIKAIGDQAFEDCSSLKELDLEHCIECLTIGHRAFYSCSKPEWINLPPNLEGSIEGGTFAKCSALTHIRVSQNITSIGRRGESNPFRRCKSLLSLELPEGLETIELLAWDDASEVWKYAFEWASLVNVYLPPSQTLLDVRILSNEPIPEDWQLAKVAQTWGDLVPMLQRRFDGLPLHRVCYFHSYHPVEDTAEKIRNILKLTPSAVNEVDAFGMTPLHILSLAQKPVVELLQELPIVFAEVALSSKDFFGSTPLDYVCKNPLPEGMNASRWMIRKILEGKLPFLGLRRWKQELLVAEERRLTTADTSSMRAGVKSLLGKLAHLEFLEILSLVEMVLWQIKLNENVMVETGDDKPRSDRESCRVQCGISIVIGNILPFLREREVIAQAEYL</sequence>
<organism evidence="1 2">
    <name type="scientific">Cylindrotheca closterium</name>
    <dbReference type="NCBI Taxonomy" id="2856"/>
    <lineage>
        <taxon>Eukaryota</taxon>
        <taxon>Sar</taxon>
        <taxon>Stramenopiles</taxon>
        <taxon>Ochrophyta</taxon>
        <taxon>Bacillariophyta</taxon>
        <taxon>Bacillariophyceae</taxon>
        <taxon>Bacillariophycidae</taxon>
        <taxon>Bacillariales</taxon>
        <taxon>Bacillariaceae</taxon>
        <taxon>Cylindrotheca</taxon>
    </lineage>
</organism>